<evidence type="ECO:0000256" key="1">
    <source>
        <dbReference type="ARBA" id="ARBA00023122"/>
    </source>
</evidence>
<organism evidence="4 5">
    <name type="scientific">Pararhodobacter oceanensis</name>
    <dbReference type="NCBI Taxonomy" id="2172121"/>
    <lineage>
        <taxon>Bacteria</taxon>
        <taxon>Pseudomonadati</taxon>
        <taxon>Pseudomonadota</taxon>
        <taxon>Alphaproteobacteria</taxon>
        <taxon>Rhodobacterales</taxon>
        <taxon>Paracoccaceae</taxon>
        <taxon>Pararhodobacter</taxon>
    </lineage>
</organism>
<dbReference type="Proteomes" id="UP000245911">
    <property type="component" value="Unassembled WGS sequence"/>
</dbReference>
<feature type="domain" description="CBS" evidence="3">
    <location>
        <begin position="76"/>
        <end position="131"/>
    </location>
</feature>
<proteinExistence type="predicted"/>
<reference evidence="4 5" key="1">
    <citation type="submission" date="2018-04" db="EMBL/GenBank/DDBJ databases">
        <title>Pararhodobacter oceanense sp. nov., isolated from marine intertidal sediment.</title>
        <authorList>
            <person name="Wang X.-L."/>
            <person name="Du Z.-J."/>
        </authorList>
    </citation>
    <scope>NUCLEOTIDE SEQUENCE [LARGE SCALE GENOMIC DNA]</scope>
    <source>
        <strain evidence="4 5">AM505</strain>
    </source>
</reference>
<name>A0A2T8HRJ8_9RHOB</name>
<evidence type="ECO:0000313" key="4">
    <source>
        <dbReference type="EMBL" id="PVH27972.1"/>
    </source>
</evidence>
<accession>A0A2T8HRJ8</accession>
<gene>
    <name evidence="4" type="ORF">DDE20_14510</name>
</gene>
<dbReference type="Pfam" id="PF00571">
    <property type="entry name" value="CBS"/>
    <property type="match status" value="2"/>
</dbReference>
<dbReference type="RefSeq" id="WP_116559240.1">
    <property type="nucleotide sequence ID" value="NZ_JBLWXM010000009.1"/>
</dbReference>
<evidence type="ECO:0000313" key="5">
    <source>
        <dbReference type="Proteomes" id="UP000245911"/>
    </source>
</evidence>
<dbReference type="OrthoDB" id="9807125at2"/>
<keyword evidence="4" id="KW-0418">Kinase</keyword>
<dbReference type="InterPro" id="IPR000644">
    <property type="entry name" value="CBS_dom"/>
</dbReference>
<sequence>MLVSQILKNKAQGVLTVSPDSIVKDAVDLLTNKRIGAVVVSETGKDVKGILSERDIVRELCRAGDVTLKDRVENLMTRAVTGCAPSDTIESVLETMTNKRFRHMPVVENNEMVGFISIGDVVAAQLSELRMEKDALTGMIMGN</sequence>
<evidence type="ECO:0000259" key="3">
    <source>
        <dbReference type="PROSITE" id="PS51371"/>
    </source>
</evidence>
<keyword evidence="1 2" id="KW-0129">CBS domain</keyword>
<dbReference type="SUPFAM" id="SSF54631">
    <property type="entry name" value="CBS-domain pair"/>
    <property type="match status" value="1"/>
</dbReference>
<feature type="domain" description="CBS" evidence="3">
    <location>
        <begin position="8"/>
        <end position="66"/>
    </location>
</feature>
<dbReference type="InterPro" id="IPR046342">
    <property type="entry name" value="CBS_dom_sf"/>
</dbReference>
<comment type="caution">
    <text evidence="4">The sequence shown here is derived from an EMBL/GenBank/DDBJ whole genome shotgun (WGS) entry which is preliminary data.</text>
</comment>
<protein>
    <submittedName>
        <fullName evidence="4">Histidine kinase</fullName>
    </submittedName>
</protein>
<keyword evidence="4" id="KW-0808">Transferase</keyword>
<dbReference type="InterPro" id="IPR051257">
    <property type="entry name" value="Diverse_CBS-Domain"/>
</dbReference>
<dbReference type="PANTHER" id="PTHR43080:SF2">
    <property type="entry name" value="CBS DOMAIN-CONTAINING PROTEIN"/>
    <property type="match status" value="1"/>
</dbReference>
<dbReference type="EMBL" id="QDKM01000007">
    <property type="protein sequence ID" value="PVH27972.1"/>
    <property type="molecule type" value="Genomic_DNA"/>
</dbReference>
<dbReference type="AlphaFoldDB" id="A0A2T8HRJ8"/>
<dbReference type="PROSITE" id="PS51371">
    <property type="entry name" value="CBS"/>
    <property type="match status" value="2"/>
</dbReference>
<dbReference type="Gene3D" id="3.10.580.10">
    <property type="entry name" value="CBS-domain"/>
    <property type="match status" value="1"/>
</dbReference>
<dbReference type="PANTHER" id="PTHR43080">
    <property type="entry name" value="CBS DOMAIN-CONTAINING PROTEIN CBSX3, MITOCHONDRIAL"/>
    <property type="match status" value="1"/>
</dbReference>
<evidence type="ECO:0000256" key="2">
    <source>
        <dbReference type="PROSITE-ProRule" id="PRU00703"/>
    </source>
</evidence>
<dbReference type="GO" id="GO:0016301">
    <property type="term" value="F:kinase activity"/>
    <property type="evidence" value="ECO:0007669"/>
    <property type="project" value="UniProtKB-KW"/>
</dbReference>
<dbReference type="CDD" id="cd04623">
    <property type="entry name" value="CBS_pair_bac_euk"/>
    <property type="match status" value="1"/>
</dbReference>
<dbReference type="SMART" id="SM00116">
    <property type="entry name" value="CBS"/>
    <property type="match status" value="2"/>
</dbReference>
<dbReference type="InterPro" id="IPR044725">
    <property type="entry name" value="CBSX3_CBS_dom"/>
</dbReference>
<keyword evidence="5" id="KW-1185">Reference proteome</keyword>